<dbReference type="PANTHER" id="PTHR47256">
    <property type="entry name" value="ZN(II)2CYS6 TRANSCRIPTION FACTOR (EUROFUNG)-RELATED"/>
    <property type="match status" value="1"/>
</dbReference>
<dbReference type="InterPro" id="IPR053187">
    <property type="entry name" value="Notoamide_regulator"/>
</dbReference>
<reference evidence="2" key="1">
    <citation type="submission" date="2022-11" db="EMBL/GenBank/DDBJ databases">
        <authorList>
            <person name="Petersen C."/>
        </authorList>
    </citation>
    <scope>NUCLEOTIDE SEQUENCE</scope>
    <source>
        <strain evidence="2">IBT 30761</strain>
    </source>
</reference>
<accession>A0A9W9EW19</accession>
<dbReference type="RefSeq" id="XP_056470912.1">
    <property type="nucleotide sequence ID" value="XM_056620106.1"/>
</dbReference>
<evidence type="ECO:0000313" key="3">
    <source>
        <dbReference type="Proteomes" id="UP001149074"/>
    </source>
</evidence>
<feature type="compositionally biased region" description="Basic and acidic residues" evidence="1">
    <location>
        <begin position="7"/>
        <end position="19"/>
    </location>
</feature>
<comment type="caution">
    <text evidence="2">The sequence shown here is derived from an EMBL/GenBank/DDBJ whole genome shotgun (WGS) entry which is preliminary data.</text>
</comment>
<protein>
    <submittedName>
        <fullName evidence="2">Transcriptional regulator family: Fungal Specific TF</fullName>
    </submittedName>
</protein>
<dbReference type="GeneID" id="81359085"/>
<dbReference type="PANTHER" id="PTHR47256:SF10">
    <property type="entry name" value="ZN(II)2CYS6 TRANSCRIPTION FACTOR (EUROFUNG)"/>
    <property type="match status" value="1"/>
</dbReference>
<dbReference type="Proteomes" id="UP001149074">
    <property type="component" value="Unassembled WGS sequence"/>
</dbReference>
<proteinExistence type="predicted"/>
<dbReference type="AlphaFoldDB" id="A0A9W9EW19"/>
<evidence type="ECO:0000256" key="1">
    <source>
        <dbReference type="SAM" id="MobiDB-lite"/>
    </source>
</evidence>
<evidence type="ECO:0000313" key="2">
    <source>
        <dbReference type="EMBL" id="KAJ5088930.1"/>
    </source>
</evidence>
<reference evidence="2" key="2">
    <citation type="journal article" date="2023" name="IMA Fungus">
        <title>Comparative genomic study of the Penicillium genus elucidates a diverse pangenome and 15 lateral gene transfer events.</title>
        <authorList>
            <person name="Petersen C."/>
            <person name="Sorensen T."/>
            <person name="Nielsen M.R."/>
            <person name="Sondergaard T.E."/>
            <person name="Sorensen J.L."/>
            <person name="Fitzpatrick D.A."/>
            <person name="Frisvad J.C."/>
            <person name="Nielsen K.L."/>
        </authorList>
    </citation>
    <scope>NUCLEOTIDE SEQUENCE</scope>
    <source>
        <strain evidence="2">IBT 30761</strain>
    </source>
</reference>
<sequence>MSPMQIGKEEGKLSSDEGLRAQCDYRTSEAKDIEKSADRDWLPMKCSGPPAPCKASLSAVAENDCQFDPSRDLRRKVAVKRTIRRLVSDDGDQHMEQSFAEKLETKSIGPSELHLISSSTEEEQHIESSRAAFHPYARVILESLCDIPLFNVPAKPWTDVTDDRELVYCDSHGVFSDPENMFSRGNDFFKEAERLWVAQEGRPTLPNIQALLLMSNVVSRQGNTAQGWFMLRQAVHLGEELSLFELPRGAAHLDPGGKIIFSGMERVRALAAWAVFTLNLQMVMKLRKGANLAPPVTYITKPAHLPQVRKGLADLTNIMMQVQRLFYDDRFIGKFEALLRKRKTCIKVFKDGWQIGRTDRRSGKNRSHSSSFSGKGAINCLQAIMSLCEMLTKRDQHGTMGPQLRQTCSQQAEEMSHCLRIRRQSYGLKHMPSQVVDAVLTTIRALVYRLESDDAKRVFTELCRFGIALSQRFNPIADTIHGMQTLAQRGVVNLPPPGQRSS</sequence>
<name>A0A9W9EW19_9EURO</name>
<dbReference type="CDD" id="cd12148">
    <property type="entry name" value="fungal_TF_MHR"/>
    <property type="match status" value="1"/>
</dbReference>
<dbReference type="EMBL" id="JAPQKI010000009">
    <property type="protein sequence ID" value="KAJ5088930.1"/>
    <property type="molecule type" value="Genomic_DNA"/>
</dbReference>
<organism evidence="2 3">
    <name type="scientific">Penicillium argentinense</name>
    <dbReference type="NCBI Taxonomy" id="1131581"/>
    <lineage>
        <taxon>Eukaryota</taxon>
        <taxon>Fungi</taxon>
        <taxon>Dikarya</taxon>
        <taxon>Ascomycota</taxon>
        <taxon>Pezizomycotina</taxon>
        <taxon>Eurotiomycetes</taxon>
        <taxon>Eurotiomycetidae</taxon>
        <taxon>Eurotiales</taxon>
        <taxon>Aspergillaceae</taxon>
        <taxon>Penicillium</taxon>
    </lineage>
</organism>
<feature type="region of interest" description="Disordered" evidence="1">
    <location>
        <begin position="1"/>
        <end position="20"/>
    </location>
</feature>
<gene>
    <name evidence="2" type="ORF">N7532_007614</name>
</gene>
<keyword evidence="3" id="KW-1185">Reference proteome</keyword>
<dbReference type="OrthoDB" id="2593732at2759"/>